<dbReference type="KEGG" id="psoj:PHYSODRAFT_307759"/>
<reference evidence="1 2" key="1">
    <citation type="journal article" date="2006" name="Science">
        <title>Phytophthora genome sequences uncover evolutionary origins and mechanisms of pathogenesis.</title>
        <authorList>
            <person name="Tyler B.M."/>
            <person name="Tripathy S."/>
            <person name="Zhang X."/>
            <person name="Dehal P."/>
            <person name="Jiang R.H."/>
            <person name="Aerts A."/>
            <person name="Arredondo F.D."/>
            <person name="Baxter L."/>
            <person name="Bensasson D."/>
            <person name="Beynon J.L."/>
            <person name="Chapman J."/>
            <person name="Damasceno C.M."/>
            <person name="Dorrance A.E."/>
            <person name="Dou D."/>
            <person name="Dickerman A.W."/>
            <person name="Dubchak I.L."/>
            <person name="Garbelotto M."/>
            <person name="Gijzen M."/>
            <person name="Gordon S.G."/>
            <person name="Govers F."/>
            <person name="Grunwald N.J."/>
            <person name="Huang W."/>
            <person name="Ivors K.L."/>
            <person name="Jones R.W."/>
            <person name="Kamoun S."/>
            <person name="Krampis K."/>
            <person name="Lamour K.H."/>
            <person name="Lee M.K."/>
            <person name="McDonald W.H."/>
            <person name="Medina M."/>
            <person name="Meijer H.J."/>
            <person name="Nordberg E.K."/>
            <person name="Maclean D.J."/>
            <person name="Ospina-Giraldo M.D."/>
            <person name="Morris P.F."/>
            <person name="Phuntumart V."/>
            <person name="Putnam N.H."/>
            <person name="Rash S."/>
            <person name="Rose J.K."/>
            <person name="Sakihama Y."/>
            <person name="Salamov A.A."/>
            <person name="Savidor A."/>
            <person name="Scheuring C.F."/>
            <person name="Smith B.M."/>
            <person name="Sobral B.W."/>
            <person name="Terry A."/>
            <person name="Torto-Alalibo T.A."/>
            <person name="Win J."/>
            <person name="Xu Z."/>
            <person name="Zhang H."/>
            <person name="Grigoriev I.V."/>
            <person name="Rokhsar D.S."/>
            <person name="Boore J.L."/>
        </authorList>
    </citation>
    <scope>NUCLEOTIDE SEQUENCE [LARGE SCALE GENOMIC DNA]</scope>
    <source>
        <strain evidence="1 2">P6497</strain>
    </source>
</reference>
<accession>G5AFY6</accession>
<proteinExistence type="predicted"/>
<dbReference type="RefSeq" id="XP_009539033.1">
    <property type="nucleotide sequence ID" value="XM_009540738.1"/>
</dbReference>
<dbReference type="Proteomes" id="UP000002640">
    <property type="component" value="Unassembled WGS sequence"/>
</dbReference>
<dbReference type="AlphaFoldDB" id="G5AFY6"/>
<keyword evidence="2" id="KW-1185">Reference proteome</keyword>
<name>G5AFY6_PHYSP</name>
<evidence type="ECO:0000313" key="2">
    <source>
        <dbReference type="Proteomes" id="UP000002640"/>
    </source>
</evidence>
<evidence type="ECO:0000313" key="1">
    <source>
        <dbReference type="EMBL" id="EGZ05502.1"/>
    </source>
</evidence>
<sequence>MDTRRYSHRPKALALTSCAVAVEEAIASEHFRVADWCFQHFPARCPGSVTSITALYPFESLLFLREHFPIMFTEAFVAAMREEARSKASPTFGVLAKWLASMV</sequence>
<dbReference type="InParanoid" id="G5AFY6"/>
<organism evidence="1 2">
    <name type="scientific">Phytophthora sojae (strain P6497)</name>
    <name type="common">Soybean stem and root rot agent</name>
    <name type="synonym">Phytophthora megasperma f. sp. glycines</name>
    <dbReference type="NCBI Taxonomy" id="1094619"/>
    <lineage>
        <taxon>Eukaryota</taxon>
        <taxon>Sar</taxon>
        <taxon>Stramenopiles</taxon>
        <taxon>Oomycota</taxon>
        <taxon>Peronosporomycetes</taxon>
        <taxon>Peronosporales</taxon>
        <taxon>Peronosporaceae</taxon>
        <taxon>Phytophthora</taxon>
    </lineage>
</organism>
<dbReference type="GeneID" id="20642933"/>
<dbReference type="EMBL" id="JH159166">
    <property type="protein sequence ID" value="EGZ05502.1"/>
    <property type="molecule type" value="Genomic_DNA"/>
</dbReference>
<protein>
    <submittedName>
        <fullName evidence="1">Uncharacterized protein</fullName>
    </submittedName>
</protein>
<gene>
    <name evidence="1" type="ORF">PHYSODRAFT_307759</name>
</gene>